<dbReference type="SMART" id="SM00066">
    <property type="entry name" value="GAL4"/>
    <property type="match status" value="1"/>
</dbReference>
<evidence type="ECO:0000259" key="9">
    <source>
        <dbReference type="PROSITE" id="PS50048"/>
    </source>
</evidence>
<feature type="domain" description="Zn(2)-C6 fungal-type" evidence="9">
    <location>
        <begin position="44"/>
        <end position="74"/>
    </location>
</feature>
<feature type="region of interest" description="Disordered" evidence="8">
    <location>
        <begin position="759"/>
        <end position="779"/>
    </location>
</feature>
<dbReference type="PROSITE" id="PS50048">
    <property type="entry name" value="ZN2_CY6_FUNGAL_2"/>
    <property type="match status" value="1"/>
</dbReference>
<evidence type="ECO:0000256" key="7">
    <source>
        <dbReference type="ARBA" id="ARBA00023242"/>
    </source>
</evidence>
<keyword evidence="3" id="KW-0862">Zinc</keyword>
<keyword evidence="5" id="KW-0238">DNA-binding</keyword>
<dbReference type="PANTHER" id="PTHR47782:SF10">
    <property type="entry name" value="PROTEIN SIP4"/>
    <property type="match status" value="1"/>
</dbReference>
<dbReference type="PANTHER" id="PTHR47782">
    <property type="entry name" value="ZN(II)2CYS6 TRANSCRIPTION FACTOR (EUROFUNG)-RELATED"/>
    <property type="match status" value="1"/>
</dbReference>
<reference key="2">
    <citation type="submission" date="2011-08" db="EMBL/GenBank/DDBJ databases">
        <title>Genome sequence of Naumovozyma castellii.</title>
        <authorList>
            <person name="Gordon J.L."/>
            <person name="Armisen D."/>
            <person name="Proux-Wera E."/>
            <person name="OhEigeartaigh S.S."/>
            <person name="Byrne K.P."/>
            <person name="Wolfe K.H."/>
        </authorList>
    </citation>
    <scope>NUCLEOTIDE SEQUENCE</scope>
    <source>
        <strain>Type strain:CBS 4309</strain>
    </source>
</reference>
<dbReference type="GeneID" id="96900978"/>
<keyword evidence="4" id="KW-0805">Transcription regulation</keyword>
<keyword evidence="2" id="KW-0479">Metal-binding</keyword>
<evidence type="ECO:0000256" key="8">
    <source>
        <dbReference type="SAM" id="MobiDB-lite"/>
    </source>
</evidence>
<dbReference type="STRING" id="1064592.G0V7Q1"/>
<keyword evidence="7" id="KW-0539">Nucleus</keyword>
<evidence type="ECO:0000256" key="1">
    <source>
        <dbReference type="ARBA" id="ARBA00004123"/>
    </source>
</evidence>
<dbReference type="InterPro" id="IPR001138">
    <property type="entry name" value="Zn2Cys6_DnaBD"/>
</dbReference>
<dbReference type="CDD" id="cd15486">
    <property type="entry name" value="ZIP_Sip4"/>
    <property type="match status" value="1"/>
</dbReference>
<protein>
    <recommendedName>
        <fullName evidence="9">Zn(2)-C6 fungal-type domain-containing protein</fullName>
    </recommendedName>
</protein>
<dbReference type="EMBL" id="HE576752">
    <property type="protein sequence ID" value="CCC67499.1"/>
    <property type="molecule type" value="Genomic_DNA"/>
</dbReference>
<dbReference type="InterPro" id="IPR052202">
    <property type="entry name" value="Yeast_MetPath_Reg"/>
</dbReference>
<keyword evidence="11" id="KW-1185">Reference proteome</keyword>
<evidence type="ECO:0000313" key="10">
    <source>
        <dbReference type="EMBL" id="CCC67499.1"/>
    </source>
</evidence>
<evidence type="ECO:0000256" key="6">
    <source>
        <dbReference type="ARBA" id="ARBA00023163"/>
    </source>
</evidence>
<proteinExistence type="predicted"/>
<dbReference type="OMA" id="FWCFQFL"/>
<organism evidence="10 11">
    <name type="scientific">Naumovozyma castellii</name>
    <name type="common">Yeast</name>
    <name type="synonym">Saccharomyces castellii</name>
    <dbReference type="NCBI Taxonomy" id="27288"/>
    <lineage>
        <taxon>Eukaryota</taxon>
        <taxon>Fungi</taxon>
        <taxon>Dikarya</taxon>
        <taxon>Ascomycota</taxon>
        <taxon>Saccharomycotina</taxon>
        <taxon>Saccharomycetes</taxon>
        <taxon>Saccharomycetales</taxon>
        <taxon>Saccharomycetaceae</taxon>
        <taxon>Naumovozyma</taxon>
    </lineage>
</organism>
<dbReference type="Pfam" id="PF00172">
    <property type="entry name" value="Zn_clus"/>
    <property type="match status" value="1"/>
</dbReference>
<gene>
    <name evidence="10" type="primary">NCAS0A09410</name>
    <name evidence="10" type="ordered locus">NCAS_0A09410</name>
</gene>
<sequence length="932" mass="108494">MPLDQKRTRELVDSEPNANNLQKKRKNSGQVFVQDSIFIKRKQACDRCRLKKIKCDDRTPDCTPCMKAGIPCRTTERLKRRGFAKGYTEQLEQEVARLEKLLKDNGINDDIVTIAPRDENKIPKVNHDNFNEKSNFEETSNQIPYMNKTFHLYDNYYKPSECSDQYMGNCTWSLLTRQNSNTDSKKNWDANEEQWSKVLLMNDIINYLNLDPQLFVSEFLLKRFNSNLKVLKRTLINTVQRFFEKSNSLIPLLYPFSDWKQNIIKHINKLGSENYDVKNMDPAILMPFLLMIQLDWGCLNESRLFNVTKTFYSSCEKKIENLQGLLLAAFYFMDNDNTHWATELIHLSFAHILDLGLFITIEKKIPYCKIYNDSKSNPITNLVTFWTFQFLESWWNLIQGLPKTNFIIEEFHPKLLEDLDIPHLKPFSLILELTLKYLNGGNMLHILSNGGRTVFKLILTNFEEQMKKWSLYHKLFDHDEFQDLSLIPKDFTLEKSEFIEIHLTLYYLVLRLISDTRAIQNTDERTTKQKKKYHDGPSVEADEEEMSFEILSLYYLLILNKNPDNQPQQMNTMHFLPLNNGDIINLCLQNMLDWVQNKYSLESGYNNWKFKRYQQFLIKWCQLWFYEDSKNPLLLAFKKHFAFPRKSNERPLDLLSLSMSLNLKNIEYKNEVEKFNFIHQSISNNNIATTTTTTTAVDEFNIFPQGSNTDFFSILKDFPTPNILQNQMDNGMKASMESGGNSRNGINKASLRRNISSLPLLGEETDEGYAEDDEAEQEDMRPLEFQFNSRRINSFAMPSNKQKGPENINTSYTNEGEISSATDNNLKMNRENKTLENTGIDTQQAPLDRLLNTDSVLSISAADQFKNYFFDNNYSRVHSQLLLLPPPPAPTEGMNENKVGDNNNGGMFHTEISANTLGKFFLLPSSNGSENP</sequence>
<dbReference type="GO" id="GO:0000981">
    <property type="term" value="F:DNA-binding transcription factor activity, RNA polymerase II-specific"/>
    <property type="evidence" value="ECO:0007669"/>
    <property type="project" value="InterPro"/>
</dbReference>
<dbReference type="Proteomes" id="UP000001640">
    <property type="component" value="Chromosome 1"/>
</dbReference>
<dbReference type="RefSeq" id="XP_003673880.1">
    <property type="nucleotide sequence ID" value="XM_003673832.1"/>
</dbReference>
<accession>G0V7Q1</accession>
<evidence type="ECO:0000256" key="3">
    <source>
        <dbReference type="ARBA" id="ARBA00022833"/>
    </source>
</evidence>
<dbReference type="eggNOG" id="ENOG502QV6Q">
    <property type="taxonomic scope" value="Eukaryota"/>
</dbReference>
<dbReference type="CDD" id="cd00067">
    <property type="entry name" value="GAL4"/>
    <property type="match status" value="1"/>
</dbReference>
<dbReference type="SUPFAM" id="SSF57701">
    <property type="entry name" value="Zn2/Cys6 DNA-binding domain"/>
    <property type="match status" value="1"/>
</dbReference>
<reference evidence="10 11" key="1">
    <citation type="journal article" date="2011" name="Proc. Natl. Acad. Sci. U.S.A.">
        <title>Evolutionary erosion of yeast sex chromosomes by mating-type switching accidents.</title>
        <authorList>
            <person name="Gordon J.L."/>
            <person name="Armisen D."/>
            <person name="Proux-Wera E."/>
            <person name="Oheigeartaigh S.S."/>
            <person name="Byrne K.P."/>
            <person name="Wolfe K.H."/>
        </authorList>
    </citation>
    <scope>NUCLEOTIDE SEQUENCE [LARGE SCALE GENOMIC DNA]</scope>
    <source>
        <strain evidence="11">ATCC 76901 / BCRC 22586 / CBS 4309 / NBRC 1992 / NRRL Y-12630</strain>
    </source>
</reference>
<dbReference type="Gene3D" id="4.10.240.10">
    <property type="entry name" value="Zn(2)-C6 fungal-type DNA-binding domain"/>
    <property type="match status" value="1"/>
</dbReference>
<feature type="compositionally biased region" description="Acidic residues" evidence="8">
    <location>
        <begin position="763"/>
        <end position="777"/>
    </location>
</feature>
<dbReference type="GO" id="GO:0008270">
    <property type="term" value="F:zinc ion binding"/>
    <property type="evidence" value="ECO:0007669"/>
    <property type="project" value="InterPro"/>
</dbReference>
<evidence type="ECO:0000313" key="11">
    <source>
        <dbReference type="Proteomes" id="UP000001640"/>
    </source>
</evidence>
<dbReference type="OrthoDB" id="4151048at2759"/>
<dbReference type="GO" id="GO:0043565">
    <property type="term" value="F:sequence-specific DNA binding"/>
    <property type="evidence" value="ECO:0007669"/>
    <property type="project" value="TreeGrafter"/>
</dbReference>
<dbReference type="HOGENOM" id="CLU_011307_0_0_1"/>
<dbReference type="CDD" id="cd12148">
    <property type="entry name" value="fungal_TF_MHR"/>
    <property type="match status" value="1"/>
</dbReference>
<evidence type="ECO:0000256" key="5">
    <source>
        <dbReference type="ARBA" id="ARBA00023125"/>
    </source>
</evidence>
<feature type="region of interest" description="Disordered" evidence="8">
    <location>
        <begin position="796"/>
        <end position="819"/>
    </location>
</feature>
<dbReference type="FunCoup" id="G0V7Q1">
    <property type="interactions" value="287"/>
</dbReference>
<dbReference type="KEGG" id="ncs:NCAS_0A09410"/>
<dbReference type="InterPro" id="IPR036864">
    <property type="entry name" value="Zn2-C6_fun-type_DNA-bd_sf"/>
</dbReference>
<keyword evidence="6" id="KW-0804">Transcription</keyword>
<comment type="subcellular location">
    <subcellularLocation>
        <location evidence="1">Nucleus</location>
    </subcellularLocation>
</comment>
<evidence type="ECO:0000256" key="4">
    <source>
        <dbReference type="ARBA" id="ARBA00023015"/>
    </source>
</evidence>
<dbReference type="AlphaFoldDB" id="G0V7Q1"/>
<name>G0V7Q1_NAUCA</name>
<evidence type="ECO:0000256" key="2">
    <source>
        <dbReference type="ARBA" id="ARBA00022723"/>
    </source>
</evidence>
<dbReference type="PROSITE" id="PS00463">
    <property type="entry name" value="ZN2_CY6_FUNGAL_1"/>
    <property type="match status" value="1"/>
</dbReference>
<dbReference type="GO" id="GO:0005634">
    <property type="term" value="C:nucleus"/>
    <property type="evidence" value="ECO:0007669"/>
    <property type="project" value="UniProtKB-SubCell"/>
</dbReference>
<dbReference type="GO" id="GO:0045944">
    <property type="term" value="P:positive regulation of transcription by RNA polymerase II"/>
    <property type="evidence" value="ECO:0007669"/>
    <property type="project" value="TreeGrafter"/>
</dbReference>
<dbReference type="InParanoid" id="G0V7Q1"/>